<accession>C1CWY9</accession>
<dbReference type="PRINTS" id="PR00111">
    <property type="entry name" value="ABHYDROLASE"/>
</dbReference>
<keyword evidence="3" id="KW-1185">Reference proteome</keyword>
<dbReference type="eggNOG" id="COG2267">
    <property type="taxonomic scope" value="Bacteria"/>
</dbReference>
<proteinExistence type="predicted"/>
<dbReference type="PANTHER" id="PTHR43798:SF29">
    <property type="entry name" value="AB HYDROLASE-1 DOMAIN-CONTAINING PROTEIN"/>
    <property type="match status" value="1"/>
</dbReference>
<dbReference type="Pfam" id="PF00561">
    <property type="entry name" value="Abhydrolase_1"/>
    <property type="match status" value="1"/>
</dbReference>
<reference evidence="2 3" key="1">
    <citation type="journal article" date="2009" name="PLoS Genet.">
        <title>Alliance of proteomics and genomics to unravel the specificities of Sahara bacterium Deinococcus deserti.</title>
        <authorList>
            <person name="de Groot A."/>
            <person name="Dulermo R."/>
            <person name="Ortet P."/>
            <person name="Blanchard L."/>
            <person name="Guerin P."/>
            <person name="Fernandez B."/>
            <person name="Vacherie B."/>
            <person name="Dossat C."/>
            <person name="Jolivet E."/>
            <person name="Siguier P."/>
            <person name="Chandler M."/>
            <person name="Barakat M."/>
            <person name="Dedieu A."/>
            <person name="Barbe V."/>
            <person name="Heulin T."/>
            <person name="Sommer S."/>
            <person name="Achouak W."/>
            <person name="Armengaud J."/>
        </authorList>
    </citation>
    <scope>NUCLEOTIDE SEQUENCE [LARGE SCALE GENOMIC DNA]</scope>
    <source>
        <strain evidence="3">DSM 17065 / CIP 109153 / LMG 22923 / VCD115</strain>
    </source>
</reference>
<dbReference type="KEGG" id="ddr:Deide_17350"/>
<organism evidence="2 3">
    <name type="scientific">Deinococcus deserti (strain DSM 17065 / CIP 109153 / LMG 22923 / VCD115)</name>
    <dbReference type="NCBI Taxonomy" id="546414"/>
    <lineage>
        <taxon>Bacteria</taxon>
        <taxon>Thermotogati</taxon>
        <taxon>Deinococcota</taxon>
        <taxon>Deinococci</taxon>
        <taxon>Deinococcales</taxon>
        <taxon>Deinococcaceae</taxon>
        <taxon>Deinococcus</taxon>
    </lineage>
</organism>
<dbReference type="Gene3D" id="3.40.50.1820">
    <property type="entry name" value="alpha/beta hydrolase"/>
    <property type="match status" value="1"/>
</dbReference>
<dbReference type="PaxDb" id="546414-Deide_17350"/>
<evidence type="ECO:0000259" key="1">
    <source>
        <dbReference type="Pfam" id="PF00561"/>
    </source>
</evidence>
<keyword evidence="2" id="KW-0378">Hydrolase</keyword>
<dbReference type="GO" id="GO:0016787">
    <property type="term" value="F:hydrolase activity"/>
    <property type="evidence" value="ECO:0007669"/>
    <property type="project" value="UniProtKB-KW"/>
</dbReference>
<protein>
    <submittedName>
        <fullName evidence="2">Putative alpha/beta hydrolase fold protein</fullName>
    </submittedName>
</protein>
<dbReference type="HOGENOM" id="CLU_020336_50_4_0"/>
<dbReference type="InterPro" id="IPR000073">
    <property type="entry name" value="AB_hydrolase_1"/>
</dbReference>
<evidence type="ECO:0000313" key="3">
    <source>
        <dbReference type="Proteomes" id="UP000002208"/>
    </source>
</evidence>
<dbReference type="PANTHER" id="PTHR43798">
    <property type="entry name" value="MONOACYLGLYCEROL LIPASE"/>
    <property type="match status" value="1"/>
</dbReference>
<name>C1CWY9_DEIDV</name>
<gene>
    <name evidence="2" type="ordered locus">Deide_17350</name>
</gene>
<dbReference type="OrthoDB" id="252464at2"/>
<dbReference type="InterPro" id="IPR029058">
    <property type="entry name" value="AB_hydrolase_fold"/>
</dbReference>
<dbReference type="RefSeq" id="WP_012693828.1">
    <property type="nucleotide sequence ID" value="NC_012526.1"/>
</dbReference>
<evidence type="ECO:0000313" key="2">
    <source>
        <dbReference type="EMBL" id="ACO46706.1"/>
    </source>
</evidence>
<dbReference type="AlphaFoldDB" id="C1CWY9"/>
<dbReference type="STRING" id="546414.Deide_17350"/>
<sequence>MTRLPTVVMLHAYPLSAAMWDKQARALEDAGMRVLKPDLPGFGGQDGHMTSLQDTAQALLETFPEEPLALVGLSMGGYLALELLAQAPGRFDRVVLADTTLRADSPEKQADRLAQAERVLREGSGFLVEAARDEHAPATFEQVKPMIELASRSGIAGALRAMAERQDQRHTLEALKVPLLVVVGANDQLTPVDRAQEIAAAGRGQLMVLPEAAHLSNMDQPEAFNTALLEFLKS</sequence>
<dbReference type="EMBL" id="CP001114">
    <property type="protein sequence ID" value="ACO46706.1"/>
    <property type="molecule type" value="Genomic_DNA"/>
</dbReference>
<dbReference type="Proteomes" id="UP000002208">
    <property type="component" value="Chromosome"/>
</dbReference>
<dbReference type="SUPFAM" id="SSF53474">
    <property type="entry name" value="alpha/beta-Hydrolases"/>
    <property type="match status" value="1"/>
</dbReference>
<feature type="domain" description="AB hydrolase-1" evidence="1">
    <location>
        <begin position="5"/>
        <end position="220"/>
    </location>
</feature>
<dbReference type="InterPro" id="IPR050266">
    <property type="entry name" value="AB_hydrolase_sf"/>
</dbReference>